<gene>
    <name evidence="2" type="ORF">B0J11DRAFT_519095</name>
</gene>
<evidence type="ECO:0000313" key="2">
    <source>
        <dbReference type="EMBL" id="KAH7135731.1"/>
    </source>
</evidence>
<dbReference type="AlphaFoldDB" id="A0A9P9EFP4"/>
<evidence type="ECO:0000256" key="1">
    <source>
        <dbReference type="SAM" id="SignalP"/>
    </source>
</evidence>
<protein>
    <recommendedName>
        <fullName evidence="4">Secreted protein</fullName>
    </recommendedName>
</protein>
<evidence type="ECO:0008006" key="4">
    <source>
        <dbReference type="Google" id="ProtNLM"/>
    </source>
</evidence>
<reference evidence="2" key="1">
    <citation type="journal article" date="2021" name="Nat. Commun.">
        <title>Genetic determinants of endophytism in the Arabidopsis root mycobiome.</title>
        <authorList>
            <person name="Mesny F."/>
            <person name="Miyauchi S."/>
            <person name="Thiergart T."/>
            <person name="Pickel B."/>
            <person name="Atanasova L."/>
            <person name="Karlsson M."/>
            <person name="Huettel B."/>
            <person name="Barry K.W."/>
            <person name="Haridas S."/>
            <person name="Chen C."/>
            <person name="Bauer D."/>
            <person name="Andreopoulos W."/>
            <person name="Pangilinan J."/>
            <person name="LaButti K."/>
            <person name="Riley R."/>
            <person name="Lipzen A."/>
            <person name="Clum A."/>
            <person name="Drula E."/>
            <person name="Henrissat B."/>
            <person name="Kohler A."/>
            <person name="Grigoriev I.V."/>
            <person name="Martin F.M."/>
            <person name="Hacquard S."/>
        </authorList>
    </citation>
    <scope>NUCLEOTIDE SEQUENCE</scope>
    <source>
        <strain evidence="2">MPI-CAGE-CH-0243</strain>
    </source>
</reference>
<organism evidence="2 3">
    <name type="scientific">Dendryphion nanum</name>
    <dbReference type="NCBI Taxonomy" id="256645"/>
    <lineage>
        <taxon>Eukaryota</taxon>
        <taxon>Fungi</taxon>
        <taxon>Dikarya</taxon>
        <taxon>Ascomycota</taxon>
        <taxon>Pezizomycotina</taxon>
        <taxon>Dothideomycetes</taxon>
        <taxon>Pleosporomycetidae</taxon>
        <taxon>Pleosporales</taxon>
        <taxon>Torulaceae</taxon>
        <taxon>Dendryphion</taxon>
    </lineage>
</organism>
<evidence type="ECO:0000313" key="3">
    <source>
        <dbReference type="Proteomes" id="UP000700596"/>
    </source>
</evidence>
<dbReference type="EMBL" id="JAGMWT010000002">
    <property type="protein sequence ID" value="KAH7135731.1"/>
    <property type="molecule type" value="Genomic_DNA"/>
</dbReference>
<name>A0A9P9EFP4_9PLEO</name>
<dbReference type="Proteomes" id="UP000700596">
    <property type="component" value="Unassembled WGS sequence"/>
</dbReference>
<proteinExistence type="predicted"/>
<feature type="signal peptide" evidence="1">
    <location>
        <begin position="1"/>
        <end position="17"/>
    </location>
</feature>
<feature type="chain" id="PRO_5040318971" description="Secreted protein" evidence="1">
    <location>
        <begin position="18"/>
        <end position="153"/>
    </location>
</feature>
<accession>A0A9P9EFP4</accession>
<comment type="caution">
    <text evidence="2">The sequence shown here is derived from an EMBL/GenBank/DDBJ whole genome shotgun (WGS) entry which is preliminary data.</text>
</comment>
<keyword evidence="3" id="KW-1185">Reference proteome</keyword>
<keyword evidence="1" id="KW-0732">Signal</keyword>
<sequence>MALWQALWHFLAPLICTVNVHVHVPIPIRYLWTCVVQDTGCPREEHSTQTVPARLCVSSSLRLCVFAPFHFPPTSVLNRRQRAGDLVSSCTSLVTARAFSVLGRPRPIVRPQSCWLMDGSWCWLCWGPCALHFQPLEHCCRRSMSLLSPAASR</sequence>